<reference evidence="1 2" key="1">
    <citation type="submission" date="2015-10" db="EMBL/GenBank/DDBJ databases">
        <authorList>
            <person name="Gilbert D.G."/>
        </authorList>
    </citation>
    <scope>NUCLEOTIDE SEQUENCE [LARGE SCALE GENOMIC DNA]</scope>
    <source>
        <strain evidence="1">COMA1</strain>
    </source>
</reference>
<evidence type="ECO:0000313" key="1">
    <source>
        <dbReference type="EMBL" id="CUS35687.1"/>
    </source>
</evidence>
<proteinExistence type="predicted"/>
<keyword evidence="2" id="KW-1185">Reference proteome</keyword>
<organism evidence="1 2">
    <name type="scientific">Candidatus Nitrospira nitrosa</name>
    <dbReference type="NCBI Taxonomy" id="1742972"/>
    <lineage>
        <taxon>Bacteria</taxon>
        <taxon>Pseudomonadati</taxon>
        <taxon>Nitrospirota</taxon>
        <taxon>Nitrospiria</taxon>
        <taxon>Nitrospirales</taxon>
        <taxon>Nitrospiraceae</taxon>
        <taxon>Nitrospira</taxon>
    </lineage>
</organism>
<name>A0A0S4LDL1_9BACT</name>
<evidence type="ECO:0000313" key="2">
    <source>
        <dbReference type="Proteomes" id="UP000199032"/>
    </source>
</evidence>
<dbReference type="STRING" id="1742972.COMA1_20403"/>
<dbReference type="EMBL" id="CZQA01000008">
    <property type="protein sequence ID" value="CUS35687.1"/>
    <property type="molecule type" value="Genomic_DNA"/>
</dbReference>
<gene>
    <name evidence="1" type="ORF">COMA1_20403</name>
</gene>
<sequence length="158" mass="17322">MKPFLLTIITLCGVGLSTTVSAGSLIGIVSSPEVMPIGKVLENPRAIHMQLVQLEGTVRDIESLKPHEPYQPGDPCFGAYTFNLNDPTGTVRIEVLGHRLNCGTAIGEERPEVHDGDRVRVEVRIQAPGTYIDRMISPLPVEKSTLQAIATRIRRLKE</sequence>
<protein>
    <submittedName>
        <fullName evidence="1">Uncharacterized protein</fullName>
    </submittedName>
</protein>
<accession>A0A0S4LDL1</accession>
<dbReference type="Proteomes" id="UP000199032">
    <property type="component" value="Unassembled WGS sequence"/>
</dbReference>
<dbReference type="AlphaFoldDB" id="A0A0S4LDL1"/>